<evidence type="ECO:0000256" key="1">
    <source>
        <dbReference type="SAM" id="MobiDB-lite"/>
    </source>
</evidence>
<gene>
    <name evidence="3" type="ORF">GMARGA_LOCUS755</name>
</gene>
<proteinExistence type="predicted"/>
<feature type="region of interest" description="Disordered" evidence="1">
    <location>
        <begin position="22"/>
        <end position="50"/>
    </location>
</feature>
<protein>
    <submittedName>
        <fullName evidence="3">17634_t:CDS:1</fullName>
    </submittedName>
</protein>
<accession>A0ABN7U4S6</accession>
<keyword evidence="2" id="KW-1133">Transmembrane helix</keyword>
<reference evidence="3 4" key="1">
    <citation type="submission" date="2021-06" db="EMBL/GenBank/DDBJ databases">
        <authorList>
            <person name="Kallberg Y."/>
            <person name="Tangrot J."/>
            <person name="Rosling A."/>
        </authorList>
    </citation>
    <scope>NUCLEOTIDE SEQUENCE [LARGE SCALE GENOMIC DNA]</scope>
    <source>
        <strain evidence="3 4">120-4 pot B 10/14</strain>
    </source>
</reference>
<name>A0ABN7U4S6_GIGMA</name>
<dbReference type="Proteomes" id="UP000789901">
    <property type="component" value="Unassembled WGS sequence"/>
</dbReference>
<comment type="caution">
    <text evidence="3">The sequence shown here is derived from an EMBL/GenBank/DDBJ whole genome shotgun (WGS) entry which is preliminary data.</text>
</comment>
<sequence>MYLYGDENDSFSADSISIRPADSSITINESESEDEKESSENIESENIEDVSKIEGTEEEINITHSNPNSNSTGNPWGKIILIGLVIVLVVGGGSALFYYFFLARKEERIKPFKFENEEAFSFQAYKQIEKLTRETSFKVAKEIKKLSGPNFANFLFVETKHPVNENIDIIGFSLQNETEEYNVDRCQQIDNVLLILDSKSFFSLGTSLYQQRELYFRATAEAEIREAAKVIVIKRKKDNSLFAEIPAEVETRFNELRDKISEKGAITGKIIGLKNIDNEKIDFEWQEDTKSYRVLNIDIKNTDFTIEVKEIAEKSIRFFRSFGVIVNNNCSNLIIGEEEVGRKVNEDKINLKDFVENDSLVDGFKLSDFIFLEIEKPLVMTQREEKKREFDNFFRPNFRLLRFTYEDTFDCQFFSDVFLVKGKKEASFVDV</sequence>
<keyword evidence="4" id="KW-1185">Reference proteome</keyword>
<feature type="transmembrane region" description="Helical" evidence="2">
    <location>
        <begin position="79"/>
        <end position="101"/>
    </location>
</feature>
<feature type="compositionally biased region" description="Acidic residues" evidence="1">
    <location>
        <begin position="30"/>
        <end position="48"/>
    </location>
</feature>
<keyword evidence="2" id="KW-0472">Membrane</keyword>
<organism evidence="3 4">
    <name type="scientific">Gigaspora margarita</name>
    <dbReference type="NCBI Taxonomy" id="4874"/>
    <lineage>
        <taxon>Eukaryota</taxon>
        <taxon>Fungi</taxon>
        <taxon>Fungi incertae sedis</taxon>
        <taxon>Mucoromycota</taxon>
        <taxon>Glomeromycotina</taxon>
        <taxon>Glomeromycetes</taxon>
        <taxon>Diversisporales</taxon>
        <taxon>Gigasporaceae</taxon>
        <taxon>Gigaspora</taxon>
    </lineage>
</organism>
<evidence type="ECO:0000313" key="3">
    <source>
        <dbReference type="EMBL" id="CAG8470565.1"/>
    </source>
</evidence>
<dbReference type="EMBL" id="CAJVQB010000148">
    <property type="protein sequence ID" value="CAG8470565.1"/>
    <property type="molecule type" value="Genomic_DNA"/>
</dbReference>
<evidence type="ECO:0000256" key="2">
    <source>
        <dbReference type="SAM" id="Phobius"/>
    </source>
</evidence>
<evidence type="ECO:0000313" key="4">
    <source>
        <dbReference type="Proteomes" id="UP000789901"/>
    </source>
</evidence>
<keyword evidence="2" id="KW-0812">Transmembrane</keyword>